<evidence type="ECO:0000313" key="1">
    <source>
        <dbReference type="EMBL" id="CAD7399312.1"/>
    </source>
</evidence>
<name>A0A7R9CNW1_TIMPO</name>
<proteinExistence type="predicted"/>
<dbReference type="AlphaFoldDB" id="A0A7R9CNW1"/>
<gene>
    <name evidence="1" type="ORF">TPSB3V08_LOCUS2084</name>
</gene>
<protein>
    <submittedName>
        <fullName evidence="1">Uncharacterized protein</fullName>
    </submittedName>
</protein>
<accession>A0A7R9CNW1</accession>
<organism evidence="1">
    <name type="scientific">Timema poppense</name>
    <name type="common">Walking stick</name>
    <dbReference type="NCBI Taxonomy" id="170557"/>
    <lineage>
        <taxon>Eukaryota</taxon>
        <taxon>Metazoa</taxon>
        <taxon>Ecdysozoa</taxon>
        <taxon>Arthropoda</taxon>
        <taxon>Hexapoda</taxon>
        <taxon>Insecta</taxon>
        <taxon>Pterygota</taxon>
        <taxon>Neoptera</taxon>
        <taxon>Polyneoptera</taxon>
        <taxon>Phasmatodea</taxon>
        <taxon>Timematodea</taxon>
        <taxon>Timematoidea</taxon>
        <taxon>Timematidae</taxon>
        <taxon>Timema</taxon>
    </lineage>
</organism>
<dbReference type="EMBL" id="OD000783">
    <property type="protein sequence ID" value="CAD7399312.1"/>
    <property type="molecule type" value="Genomic_DNA"/>
</dbReference>
<sequence length="583" mass="66015">MKKLDGVEGFVADNHQPMHSLCTDYNILTSSTARITFNPSPSTQLNILVYPKLPDPTTNSNKHQAKGSNSCNKSRCRSQLWWPRDLTRYSSVGLDCRRQGYPSLIPVGSTEVKHSNQHHESNAWLVAFISMVTKTLMRAQAGCIGILRNYLDRSTLGHVITNAIIKGMSSVEQVRRNLAPHLCHRQRWNRSKVNLFLVSLSQAALEQVQRNLAPRLYPRLRCNRSRATLFLYVPDIFWSGHTVERKGLLCVLVTTLRSDDQHNEENKGVINEENVDEITLPTPSVPVQDLVELSDQEEQDPAEDQWHVWLLRVERKFGVEPLANQYIAFAFFIVKLEGKRPVMLYPSPPLLCTQSLAKHSPPLLRGHSVTSRALPNHLSGGDKRSRQIAGWHHCPPITTLPIRFTAVTRRTTLPIRFTAVTRRTTLPIRFTANALRVALEKVSDQMKNKTLANEDHMLMDIMTIQNENEDVPELSLLELQQDEMWDDRTSLASGEDFTFQLPTIYRDMEGWIAEDLMFPESANGDLSLPPVGGAPDIQLMELQTQIKELADEQESAAVSVQQLLDYMASMAPGDKVRQLLDPK</sequence>
<reference evidence="1" key="1">
    <citation type="submission" date="2020-11" db="EMBL/GenBank/DDBJ databases">
        <authorList>
            <person name="Tran Van P."/>
        </authorList>
    </citation>
    <scope>NUCLEOTIDE SEQUENCE</scope>
</reference>